<dbReference type="AlphaFoldDB" id="A0A5J4VR60"/>
<dbReference type="Proteomes" id="UP000324800">
    <property type="component" value="Unassembled WGS sequence"/>
</dbReference>
<protein>
    <submittedName>
        <fullName evidence="1">Uncharacterized protein</fullName>
    </submittedName>
</protein>
<reference evidence="1 2" key="1">
    <citation type="submission" date="2019-03" db="EMBL/GenBank/DDBJ databases">
        <title>Single cell metagenomics reveals metabolic interactions within the superorganism composed of flagellate Streblomastix strix and complex community of Bacteroidetes bacteria on its surface.</title>
        <authorList>
            <person name="Treitli S.C."/>
            <person name="Kolisko M."/>
            <person name="Husnik F."/>
            <person name="Keeling P."/>
            <person name="Hampl V."/>
        </authorList>
    </citation>
    <scope>NUCLEOTIDE SEQUENCE [LARGE SCALE GENOMIC DNA]</scope>
    <source>
        <strain evidence="1">ST1C</strain>
    </source>
</reference>
<dbReference type="EMBL" id="SNRW01005510">
    <property type="protein sequence ID" value="KAA6384930.1"/>
    <property type="molecule type" value="Genomic_DNA"/>
</dbReference>
<comment type="caution">
    <text evidence="1">The sequence shown here is derived from an EMBL/GenBank/DDBJ whole genome shotgun (WGS) entry which is preliminary data.</text>
</comment>
<accession>A0A5J4VR60</accession>
<proteinExistence type="predicted"/>
<organism evidence="1 2">
    <name type="scientific">Streblomastix strix</name>
    <dbReference type="NCBI Taxonomy" id="222440"/>
    <lineage>
        <taxon>Eukaryota</taxon>
        <taxon>Metamonada</taxon>
        <taxon>Preaxostyla</taxon>
        <taxon>Oxymonadida</taxon>
        <taxon>Streblomastigidae</taxon>
        <taxon>Streblomastix</taxon>
    </lineage>
</organism>
<evidence type="ECO:0000313" key="2">
    <source>
        <dbReference type="Proteomes" id="UP000324800"/>
    </source>
</evidence>
<gene>
    <name evidence="1" type="ORF">EZS28_019545</name>
</gene>
<evidence type="ECO:0000313" key="1">
    <source>
        <dbReference type="EMBL" id="KAA6384930.1"/>
    </source>
</evidence>
<sequence>MVSNGGVGLMGGGGDLQLPGALGMNGQTFGAGYMAPLFDTIQMASYLSEKRQTFIGDLTYKVTKGPGDTRLIHLMNLPGNNKYSFGFSGAQGSMYGLVGSYVWYTYYDNVINVDDCRKRNPDILLTPDQVPLENMPFEFLNTPTQTIVRNLLIAAAGMSIVFVRPKNEDGRSVKSKT</sequence>
<name>A0A5J4VR60_9EUKA</name>